<keyword evidence="5 8" id="KW-0378">Hydrolase</keyword>
<evidence type="ECO:0000313" key="10">
    <source>
        <dbReference type="EMBL" id="OZG65660.1"/>
    </source>
</evidence>
<accession>A0A261G2M5</accession>
<comment type="cofactor">
    <cofactor evidence="1 8">
        <name>Mg(2+)</name>
        <dbReference type="ChEBI" id="CHEBI:18420"/>
    </cofactor>
</comment>
<dbReference type="CDD" id="cd18731">
    <property type="entry name" value="PIN_NgFitB-like"/>
    <property type="match status" value="1"/>
</dbReference>
<evidence type="ECO:0000259" key="9">
    <source>
        <dbReference type="Pfam" id="PF01850"/>
    </source>
</evidence>
<evidence type="ECO:0000256" key="3">
    <source>
        <dbReference type="ARBA" id="ARBA00022722"/>
    </source>
</evidence>
<proteinExistence type="inferred from homology"/>
<sequence length="138" mass="15100">MIILDTNIISEAVRASPNSQVAAWYRNQSIADLATTSVTLAELLNGIRRMSQGKRRTQLAASIDYALMPIMEHIFAFDVDAAVDYADIRARRESLGRPIGVQDAMIAAIARSHGATLATRNIKDFEGTGVELVNPWEA</sequence>
<dbReference type="GO" id="GO:0090729">
    <property type="term" value="F:toxin activity"/>
    <property type="evidence" value="ECO:0007669"/>
    <property type="project" value="UniProtKB-KW"/>
</dbReference>
<dbReference type="InterPro" id="IPR022907">
    <property type="entry name" value="VapC_family"/>
</dbReference>
<dbReference type="InterPro" id="IPR050556">
    <property type="entry name" value="Type_II_TA_system_RNase"/>
</dbReference>
<gene>
    <name evidence="8" type="primary">vapC</name>
    <name evidence="10" type="ORF">BHAP_0527</name>
</gene>
<dbReference type="InterPro" id="IPR002716">
    <property type="entry name" value="PIN_dom"/>
</dbReference>
<protein>
    <recommendedName>
        <fullName evidence="8">Ribonuclease VapC</fullName>
        <shortName evidence="8">RNase VapC</shortName>
        <ecNumber evidence="8">3.1.-.-</ecNumber>
    </recommendedName>
    <alternativeName>
        <fullName evidence="8">Toxin VapC</fullName>
    </alternativeName>
</protein>
<keyword evidence="6 8" id="KW-0460">Magnesium</keyword>
<dbReference type="Proteomes" id="UP000216074">
    <property type="component" value="Unassembled WGS sequence"/>
</dbReference>
<dbReference type="SUPFAM" id="SSF88723">
    <property type="entry name" value="PIN domain-like"/>
    <property type="match status" value="1"/>
</dbReference>
<dbReference type="GO" id="GO:0000287">
    <property type="term" value="F:magnesium ion binding"/>
    <property type="evidence" value="ECO:0007669"/>
    <property type="project" value="UniProtKB-UniRule"/>
</dbReference>
<evidence type="ECO:0000256" key="6">
    <source>
        <dbReference type="ARBA" id="ARBA00022842"/>
    </source>
</evidence>
<dbReference type="InterPro" id="IPR029060">
    <property type="entry name" value="PIN-like_dom_sf"/>
</dbReference>
<dbReference type="PANTHER" id="PTHR33653:SF1">
    <property type="entry name" value="RIBONUCLEASE VAPC2"/>
    <property type="match status" value="1"/>
</dbReference>
<dbReference type="GO" id="GO:0016787">
    <property type="term" value="F:hydrolase activity"/>
    <property type="evidence" value="ECO:0007669"/>
    <property type="project" value="UniProtKB-KW"/>
</dbReference>
<keyword evidence="11" id="KW-1185">Reference proteome</keyword>
<comment type="function">
    <text evidence="8">Toxic component of a toxin-antitoxin (TA) system. An RNase.</text>
</comment>
<evidence type="ECO:0000256" key="2">
    <source>
        <dbReference type="ARBA" id="ARBA00022649"/>
    </source>
</evidence>
<evidence type="ECO:0000313" key="11">
    <source>
        <dbReference type="Proteomes" id="UP000216074"/>
    </source>
</evidence>
<dbReference type="EC" id="3.1.-.-" evidence="8"/>
<comment type="similarity">
    <text evidence="7 8">Belongs to the PINc/VapC protein family.</text>
</comment>
<keyword evidence="2 8" id="KW-1277">Toxin-antitoxin system</keyword>
<dbReference type="EMBL" id="MWWY01000011">
    <property type="protein sequence ID" value="OZG65660.1"/>
    <property type="molecule type" value="Genomic_DNA"/>
</dbReference>
<feature type="domain" description="PIN" evidence="9">
    <location>
        <begin position="2"/>
        <end position="122"/>
    </location>
</feature>
<keyword evidence="8" id="KW-0800">Toxin</keyword>
<dbReference type="HAMAP" id="MF_00265">
    <property type="entry name" value="VapC_Nob1"/>
    <property type="match status" value="1"/>
</dbReference>
<dbReference type="OrthoDB" id="9804823at2"/>
<evidence type="ECO:0000256" key="5">
    <source>
        <dbReference type="ARBA" id="ARBA00022801"/>
    </source>
</evidence>
<evidence type="ECO:0000256" key="8">
    <source>
        <dbReference type="HAMAP-Rule" id="MF_00265"/>
    </source>
</evidence>
<evidence type="ECO:0000256" key="7">
    <source>
        <dbReference type="ARBA" id="ARBA00038093"/>
    </source>
</evidence>
<organism evidence="10 11">
    <name type="scientific">Bifidobacterium hapali</name>
    <dbReference type="NCBI Taxonomy" id="1630172"/>
    <lineage>
        <taxon>Bacteria</taxon>
        <taxon>Bacillati</taxon>
        <taxon>Actinomycetota</taxon>
        <taxon>Actinomycetes</taxon>
        <taxon>Bifidobacteriales</taxon>
        <taxon>Bifidobacteriaceae</taxon>
        <taxon>Bifidobacterium</taxon>
    </lineage>
</organism>
<evidence type="ECO:0000256" key="4">
    <source>
        <dbReference type="ARBA" id="ARBA00022723"/>
    </source>
</evidence>
<dbReference type="AlphaFoldDB" id="A0A261G2M5"/>
<reference evidence="10 11" key="1">
    <citation type="journal article" date="2017" name="BMC Genomics">
        <title>Comparative genomic and phylogenomic analyses of the Bifidobacteriaceae family.</title>
        <authorList>
            <person name="Lugli G.A."/>
            <person name="Milani C."/>
            <person name="Turroni F."/>
            <person name="Duranti S."/>
            <person name="Mancabelli L."/>
            <person name="Mangifesta M."/>
            <person name="Ferrario C."/>
            <person name="Modesto M."/>
            <person name="Mattarelli P."/>
            <person name="Jiri K."/>
            <person name="van Sinderen D."/>
            <person name="Ventura M."/>
        </authorList>
    </citation>
    <scope>NUCLEOTIDE SEQUENCE [LARGE SCALE GENOMIC DNA]</scope>
    <source>
        <strain evidence="10 11">DSM 100202</strain>
    </source>
</reference>
<keyword evidence="4 8" id="KW-0479">Metal-binding</keyword>
<keyword evidence="3 8" id="KW-0540">Nuclease</keyword>
<name>A0A261G2M5_9BIFI</name>
<comment type="caution">
    <text evidence="10">The sequence shown here is derived from an EMBL/GenBank/DDBJ whole genome shotgun (WGS) entry which is preliminary data.</text>
</comment>
<dbReference type="PANTHER" id="PTHR33653">
    <property type="entry name" value="RIBONUCLEASE VAPC2"/>
    <property type="match status" value="1"/>
</dbReference>
<dbReference type="Gene3D" id="3.40.50.1010">
    <property type="entry name" value="5'-nuclease"/>
    <property type="match status" value="1"/>
</dbReference>
<feature type="binding site" evidence="8">
    <location>
        <position position="103"/>
    </location>
    <ligand>
        <name>Mg(2+)</name>
        <dbReference type="ChEBI" id="CHEBI:18420"/>
    </ligand>
</feature>
<feature type="binding site" evidence="8">
    <location>
        <position position="5"/>
    </location>
    <ligand>
        <name>Mg(2+)</name>
        <dbReference type="ChEBI" id="CHEBI:18420"/>
    </ligand>
</feature>
<dbReference type="RefSeq" id="WP_094729257.1">
    <property type="nucleotide sequence ID" value="NZ_MWWY01000011.1"/>
</dbReference>
<dbReference type="Pfam" id="PF01850">
    <property type="entry name" value="PIN"/>
    <property type="match status" value="1"/>
</dbReference>
<evidence type="ECO:0000256" key="1">
    <source>
        <dbReference type="ARBA" id="ARBA00001946"/>
    </source>
</evidence>
<dbReference type="GO" id="GO:0004540">
    <property type="term" value="F:RNA nuclease activity"/>
    <property type="evidence" value="ECO:0007669"/>
    <property type="project" value="InterPro"/>
</dbReference>